<dbReference type="Proteomes" id="UP001233999">
    <property type="component" value="Unassembled WGS sequence"/>
</dbReference>
<reference evidence="1" key="2">
    <citation type="submission" date="2023-05" db="EMBL/GenBank/DDBJ databases">
        <authorList>
            <person name="Fouks B."/>
        </authorList>
    </citation>
    <scope>NUCLEOTIDE SEQUENCE</scope>
    <source>
        <strain evidence="1">Stay&amp;Tobe</strain>
        <tissue evidence="1">Testes</tissue>
    </source>
</reference>
<comment type="caution">
    <text evidence="1">The sequence shown here is derived from an EMBL/GenBank/DDBJ whole genome shotgun (WGS) entry which is preliminary data.</text>
</comment>
<evidence type="ECO:0000313" key="1">
    <source>
        <dbReference type="EMBL" id="KAJ9591918.1"/>
    </source>
</evidence>
<evidence type="ECO:0000313" key="2">
    <source>
        <dbReference type="Proteomes" id="UP001233999"/>
    </source>
</evidence>
<keyword evidence="2" id="KW-1185">Reference proteome</keyword>
<sequence length="133" mass="15400">YNNGNYSVLNRRDSRLFHKFAISQPMSNTYLSWLERDKVSLAEHKIRWNCNLGELQIGGDVTQFDCSSGWSIGVSNMSLYVRIRLKMELFFVVDGLSALLWESETRLMRMREFDVRVSPRTVLALQSTKSDGI</sequence>
<organism evidence="1 2">
    <name type="scientific">Diploptera punctata</name>
    <name type="common">Pacific beetle cockroach</name>
    <dbReference type="NCBI Taxonomy" id="6984"/>
    <lineage>
        <taxon>Eukaryota</taxon>
        <taxon>Metazoa</taxon>
        <taxon>Ecdysozoa</taxon>
        <taxon>Arthropoda</taxon>
        <taxon>Hexapoda</taxon>
        <taxon>Insecta</taxon>
        <taxon>Pterygota</taxon>
        <taxon>Neoptera</taxon>
        <taxon>Polyneoptera</taxon>
        <taxon>Dictyoptera</taxon>
        <taxon>Blattodea</taxon>
        <taxon>Blaberoidea</taxon>
        <taxon>Blaberidae</taxon>
        <taxon>Diplopterinae</taxon>
        <taxon>Diploptera</taxon>
    </lineage>
</organism>
<feature type="non-terminal residue" evidence="1">
    <location>
        <position position="1"/>
    </location>
</feature>
<gene>
    <name evidence="1" type="ORF">L9F63_001520</name>
</gene>
<dbReference type="AlphaFoldDB" id="A0AAD8A3Y1"/>
<proteinExistence type="predicted"/>
<protein>
    <submittedName>
        <fullName evidence="1">Uncharacterized protein</fullName>
    </submittedName>
</protein>
<feature type="non-terminal residue" evidence="1">
    <location>
        <position position="133"/>
    </location>
</feature>
<name>A0AAD8A3Y1_DIPPU</name>
<accession>A0AAD8A3Y1</accession>
<reference evidence="1" key="1">
    <citation type="journal article" date="2023" name="IScience">
        <title>Live-bearing cockroach genome reveals convergent evolutionary mechanisms linked to viviparity in insects and beyond.</title>
        <authorList>
            <person name="Fouks B."/>
            <person name="Harrison M.C."/>
            <person name="Mikhailova A.A."/>
            <person name="Marchal E."/>
            <person name="English S."/>
            <person name="Carruthers M."/>
            <person name="Jennings E.C."/>
            <person name="Chiamaka E.L."/>
            <person name="Frigard R.A."/>
            <person name="Pippel M."/>
            <person name="Attardo G.M."/>
            <person name="Benoit J.B."/>
            <person name="Bornberg-Bauer E."/>
            <person name="Tobe S.S."/>
        </authorList>
    </citation>
    <scope>NUCLEOTIDE SEQUENCE</scope>
    <source>
        <strain evidence="1">Stay&amp;Tobe</strain>
    </source>
</reference>
<dbReference type="EMBL" id="JASPKZ010003852">
    <property type="protein sequence ID" value="KAJ9591918.1"/>
    <property type="molecule type" value="Genomic_DNA"/>
</dbReference>